<dbReference type="OrthoDB" id="409543at2759"/>
<dbReference type="PANTHER" id="PTHR31834:SF1">
    <property type="entry name" value="INITIATION-SPECIFIC ALPHA-1,6-MANNOSYLTRANSFERASE"/>
    <property type="match status" value="1"/>
</dbReference>
<evidence type="ECO:0000313" key="5">
    <source>
        <dbReference type="Proteomes" id="UP000015100"/>
    </source>
</evidence>
<sequence>MHPNAKVDLVMVAIILILVFAIIKKSLSSPWPATVPSSIQLQDSISQEQRDVPDLNQNQVGQQVVVDNGGPRHHVQLAPPVKIAPPLPKSNSRLKESKPRRLTKSSKDFSQVGSGNGVLNGTAIPKKIWQKWKNRIDPQNIWSQEDYIRESWLTWRAFNPGWEHTVFSDIDAENFVRTEYADRPDIVKVYVELQQRVIAFDLLRYLLIYKYEGVYTDIDTTCRIPIDEWFEQFQNYGIVVGIESILTPDGQHSLDWQMDRYQLTGRIQFLQWAVMAQPGHIVLNRTIETLVAQVLNDRIDSSGKVCEIEDLWYEDIQILRLSGPGLWTKLVREYINAIHGRAVGDEEIAHMQDIRKYGDLLLLTKQKWAPAPSGSEDGMALLRHHWKGNWR</sequence>
<dbReference type="InterPro" id="IPR007577">
    <property type="entry name" value="GlycoTrfase_DXD_sugar-bd_CS"/>
</dbReference>
<evidence type="ECO:0000256" key="2">
    <source>
        <dbReference type="SAM" id="MobiDB-lite"/>
    </source>
</evidence>
<evidence type="ECO:0008006" key="6">
    <source>
        <dbReference type="Google" id="ProtNLM"/>
    </source>
</evidence>
<dbReference type="Pfam" id="PF04488">
    <property type="entry name" value="Gly_transf_sug"/>
    <property type="match status" value="1"/>
</dbReference>
<reference evidence="4 5" key="1">
    <citation type="journal article" date="2013" name="PLoS Genet.">
        <title>Genomic mechanisms accounting for the adaptation to parasitism in nematode-trapping fungi.</title>
        <authorList>
            <person name="Meerupati T."/>
            <person name="Andersson K.M."/>
            <person name="Friman E."/>
            <person name="Kumar D."/>
            <person name="Tunlid A."/>
            <person name="Ahren D."/>
        </authorList>
    </citation>
    <scope>NUCLEOTIDE SEQUENCE [LARGE SCALE GENOMIC DNA]</scope>
    <source>
        <strain evidence="4 5">CBS 200.50</strain>
    </source>
</reference>
<gene>
    <name evidence="4" type="ORF">H072_4568</name>
</gene>
<dbReference type="InterPro" id="IPR039367">
    <property type="entry name" value="Och1-like"/>
</dbReference>
<dbReference type="SUPFAM" id="SSF53448">
    <property type="entry name" value="Nucleotide-diphospho-sugar transferases"/>
    <property type="match status" value="1"/>
</dbReference>
<dbReference type="PANTHER" id="PTHR31834">
    <property type="entry name" value="INITIATION-SPECIFIC ALPHA-1,6-MANNOSYLTRANSFERASE"/>
    <property type="match status" value="1"/>
</dbReference>
<reference evidence="5" key="2">
    <citation type="submission" date="2013-04" db="EMBL/GenBank/DDBJ databases">
        <title>Genomic mechanisms accounting for the adaptation to parasitism in nematode-trapping fungi.</title>
        <authorList>
            <person name="Ahren D.G."/>
        </authorList>
    </citation>
    <scope>NUCLEOTIDE SEQUENCE [LARGE SCALE GENOMIC DNA]</scope>
    <source>
        <strain evidence="5">CBS 200.50</strain>
    </source>
</reference>
<proteinExistence type="inferred from homology"/>
<feature type="chain" id="PRO_5004561275" description="Initiation-specific alpha-1,6-mannosyltransferase" evidence="3">
    <location>
        <begin position="29"/>
        <end position="391"/>
    </location>
</feature>
<dbReference type="GO" id="GO:0006487">
    <property type="term" value="P:protein N-linked glycosylation"/>
    <property type="evidence" value="ECO:0007669"/>
    <property type="project" value="TreeGrafter"/>
</dbReference>
<dbReference type="Gene3D" id="3.90.550.20">
    <property type="match status" value="1"/>
</dbReference>
<evidence type="ECO:0000313" key="4">
    <source>
        <dbReference type="EMBL" id="EPS41538.1"/>
    </source>
</evidence>
<feature type="signal peptide" evidence="3">
    <location>
        <begin position="1"/>
        <end position="28"/>
    </location>
</feature>
<comment type="caution">
    <text evidence="4">The sequence shown here is derived from an EMBL/GenBank/DDBJ whole genome shotgun (WGS) entry which is preliminary data.</text>
</comment>
<dbReference type="EMBL" id="AQGS01000238">
    <property type="protein sequence ID" value="EPS41538.1"/>
    <property type="molecule type" value="Genomic_DNA"/>
</dbReference>
<dbReference type="GO" id="GO:0000009">
    <property type="term" value="F:alpha-1,6-mannosyltransferase activity"/>
    <property type="evidence" value="ECO:0007669"/>
    <property type="project" value="InterPro"/>
</dbReference>
<comment type="similarity">
    <text evidence="1">Belongs to the glycosyltransferase 32 family.</text>
</comment>
<dbReference type="HOGENOM" id="CLU_022381_0_0_1"/>
<evidence type="ECO:0000256" key="3">
    <source>
        <dbReference type="SAM" id="SignalP"/>
    </source>
</evidence>
<protein>
    <recommendedName>
        <fullName evidence="6">Initiation-specific alpha-1,6-mannosyltransferase</fullName>
    </recommendedName>
</protein>
<keyword evidence="3" id="KW-0732">Signal</keyword>
<dbReference type="InterPro" id="IPR029044">
    <property type="entry name" value="Nucleotide-diphossugar_trans"/>
</dbReference>
<feature type="region of interest" description="Disordered" evidence="2">
    <location>
        <begin position="81"/>
        <end position="109"/>
    </location>
</feature>
<dbReference type="GO" id="GO:0000136">
    <property type="term" value="C:mannan polymerase complex"/>
    <property type="evidence" value="ECO:0007669"/>
    <property type="project" value="TreeGrafter"/>
</dbReference>
<evidence type="ECO:0000256" key="1">
    <source>
        <dbReference type="ARBA" id="ARBA00009003"/>
    </source>
</evidence>
<dbReference type="STRING" id="1284197.S8BPZ8"/>
<dbReference type="Proteomes" id="UP000015100">
    <property type="component" value="Unassembled WGS sequence"/>
</dbReference>
<organism evidence="4 5">
    <name type="scientific">Dactylellina haptotyla (strain CBS 200.50)</name>
    <name type="common">Nematode-trapping fungus</name>
    <name type="synonym">Monacrosporium haptotylum</name>
    <dbReference type="NCBI Taxonomy" id="1284197"/>
    <lineage>
        <taxon>Eukaryota</taxon>
        <taxon>Fungi</taxon>
        <taxon>Dikarya</taxon>
        <taxon>Ascomycota</taxon>
        <taxon>Pezizomycotina</taxon>
        <taxon>Orbiliomycetes</taxon>
        <taxon>Orbiliales</taxon>
        <taxon>Orbiliaceae</taxon>
        <taxon>Dactylellina</taxon>
    </lineage>
</organism>
<name>S8BPZ8_DACHA</name>
<dbReference type="OMA" id="WADIPHW"/>
<dbReference type="AlphaFoldDB" id="S8BPZ8"/>
<accession>S8BPZ8</accession>
<keyword evidence="5" id="KW-1185">Reference proteome</keyword>